<dbReference type="InterPro" id="IPR019823">
    <property type="entry name" value="Mechanosensitive_channel_CS"/>
</dbReference>
<dbReference type="Gene3D" id="1.10.1200.120">
    <property type="entry name" value="Large-conductance mechanosensitive channel, MscL, domain 1"/>
    <property type="match status" value="1"/>
</dbReference>
<evidence type="ECO:0000313" key="11">
    <source>
        <dbReference type="EMBL" id="SPE22490.1"/>
    </source>
</evidence>
<dbReference type="PROSITE" id="PS01327">
    <property type="entry name" value="MSCL"/>
    <property type="match status" value="1"/>
</dbReference>
<dbReference type="EMBL" id="OKRB01000091">
    <property type="protein sequence ID" value="SPE22490.1"/>
    <property type="molecule type" value="Genomic_DNA"/>
</dbReference>
<evidence type="ECO:0000256" key="4">
    <source>
        <dbReference type="ARBA" id="ARBA00022475"/>
    </source>
</evidence>
<dbReference type="OrthoDB" id="9810350at2"/>
<dbReference type="PANTHER" id="PTHR30266:SF2">
    <property type="entry name" value="LARGE-CONDUCTANCE MECHANOSENSITIVE CHANNEL"/>
    <property type="match status" value="1"/>
</dbReference>
<dbReference type="Pfam" id="PF01741">
    <property type="entry name" value="MscL"/>
    <property type="match status" value="1"/>
</dbReference>
<keyword evidence="5 10" id="KW-0812">Transmembrane</keyword>
<sequence>MLKGFRDFIMRGNVVDLAVAVIIGAAFGAITASVTTDVITPAIAAVAGAPDFSSLVIHVPVLHQVPPPPNPLPANYVAPGEIHIGKLLNTLINFLLVAAAIYFAIVVPMNMIAKRMKKAEAPAAPTTKACPECLSDIPLAARRCAHCAQPVS</sequence>
<keyword evidence="8 10" id="KW-0472">Membrane</keyword>
<dbReference type="PRINTS" id="PR01264">
    <property type="entry name" value="MECHCHANNEL"/>
</dbReference>
<protein>
    <recommendedName>
        <fullName evidence="10">Large-conductance mechanosensitive channel</fullName>
    </recommendedName>
</protein>
<dbReference type="NCBIfam" id="TIGR00220">
    <property type="entry name" value="mscL"/>
    <property type="match status" value="1"/>
</dbReference>
<feature type="transmembrane region" description="Helical" evidence="10">
    <location>
        <begin position="91"/>
        <end position="113"/>
    </location>
</feature>
<keyword evidence="9 10" id="KW-0407">Ion channel</keyword>
<dbReference type="GO" id="GO:0008381">
    <property type="term" value="F:mechanosensitive monoatomic ion channel activity"/>
    <property type="evidence" value="ECO:0007669"/>
    <property type="project" value="UniProtKB-UniRule"/>
</dbReference>
<comment type="similarity">
    <text evidence="2 10">Belongs to the MscL family.</text>
</comment>
<dbReference type="AlphaFoldDB" id="A0A2N9LGU5"/>
<accession>A0A2N9LGU5</accession>
<keyword evidence="7 10" id="KW-0406">Ion transport</keyword>
<dbReference type="SUPFAM" id="SSF81330">
    <property type="entry name" value="Gated mechanosensitive channel"/>
    <property type="match status" value="1"/>
</dbReference>
<evidence type="ECO:0000256" key="5">
    <source>
        <dbReference type="ARBA" id="ARBA00022692"/>
    </source>
</evidence>
<evidence type="ECO:0000256" key="2">
    <source>
        <dbReference type="ARBA" id="ARBA00007254"/>
    </source>
</evidence>
<dbReference type="InterPro" id="IPR037673">
    <property type="entry name" value="MSC/AndL"/>
</dbReference>
<keyword evidence="6 10" id="KW-1133">Transmembrane helix</keyword>
<reference evidence="12" key="1">
    <citation type="submission" date="2018-02" db="EMBL/GenBank/DDBJ databases">
        <authorList>
            <person name="Hausmann B."/>
        </authorList>
    </citation>
    <scope>NUCLEOTIDE SEQUENCE [LARGE SCALE GENOMIC DNA]</scope>
    <source>
        <strain evidence="12">Peat soil MAG SbA5</strain>
    </source>
</reference>
<organism evidence="11 12">
    <name type="scientific">Candidatus Sulfuritelmatomonas gaucii</name>
    <dbReference type="NCBI Taxonomy" id="2043161"/>
    <lineage>
        <taxon>Bacteria</taxon>
        <taxon>Pseudomonadati</taxon>
        <taxon>Acidobacteriota</taxon>
        <taxon>Terriglobia</taxon>
        <taxon>Terriglobales</taxon>
        <taxon>Acidobacteriaceae</taxon>
        <taxon>Candidatus Sulfuritelmatomonas</taxon>
    </lineage>
</organism>
<evidence type="ECO:0000256" key="3">
    <source>
        <dbReference type="ARBA" id="ARBA00022448"/>
    </source>
</evidence>
<dbReference type="PANTHER" id="PTHR30266">
    <property type="entry name" value="MECHANOSENSITIVE CHANNEL MSCL"/>
    <property type="match status" value="1"/>
</dbReference>
<evidence type="ECO:0000256" key="6">
    <source>
        <dbReference type="ARBA" id="ARBA00022989"/>
    </source>
</evidence>
<evidence type="ECO:0000313" key="12">
    <source>
        <dbReference type="Proteomes" id="UP000239735"/>
    </source>
</evidence>
<evidence type="ECO:0000256" key="1">
    <source>
        <dbReference type="ARBA" id="ARBA00004651"/>
    </source>
</evidence>
<comment type="subcellular location">
    <subcellularLocation>
        <location evidence="1 10">Cell membrane</location>
        <topology evidence="1 10">Multi-pass membrane protein</topology>
    </subcellularLocation>
</comment>
<name>A0A2N9LGU5_9BACT</name>
<evidence type="ECO:0000256" key="8">
    <source>
        <dbReference type="ARBA" id="ARBA00023136"/>
    </source>
</evidence>
<proteinExistence type="inferred from homology"/>
<dbReference type="GO" id="GO:0005886">
    <property type="term" value="C:plasma membrane"/>
    <property type="evidence" value="ECO:0007669"/>
    <property type="project" value="UniProtKB-SubCell"/>
</dbReference>
<feature type="transmembrane region" description="Helical" evidence="10">
    <location>
        <begin position="12"/>
        <end position="32"/>
    </location>
</feature>
<comment type="subunit">
    <text evidence="10">Homopentamer.</text>
</comment>
<comment type="function">
    <text evidence="10">Channel that opens in response to stretch forces in the membrane lipid bilayer. May participate in the regulation of osmotic pressure changes within the cell.</text>
</comment>
<keyword evidence="4 10" id="KW-1003">Cell membrane</keyword>
<dbReference type="InterPro" id="IPR036019">
    <property type="entry name" value="MscL_channel"/>
</dbReference>
<dbReference type="Proteomes" id="UP000239735">
    <property type="component" value="Unassembled WGS sequence"/>
</dbReference>
<gene>
    <name evidence="10 11" type="primary">mscL</name>
    <name evidence="11" type="ORF">SBA5_340016</name>
</gene>
<evidence type="ECO:0000256" key="10">
    <source>
        <dbReference type="HAMAP-Rule" id="MF_00115"/>
    </source>
</evidence>
<evidence type="ECO:0000256" key="9">
    <source>
        <dbReference type="ARBA" id="ARBA00023303"/>
    </source>
</evidence>
<keyword evidence="3 10" id="KW-0813">Transport</keyword>
<dbReference type="HAMAP" id="MF_00115">
    <property type="entry name" value="MscL"/>
    <property type="match status" value="1"/>
</dbReference>
<dbReference type="InterPro" id="IPR001185">
    <property type="entry name" value="MS_channel"/>
</dbReference>
<evidence type="ECO:0000256" key="7">
    <source>
        <dbReference type="ARBA" id="ARBA00023065"/>
    </source>
</evidence>